<organism evidence="2 3">
    <name type="scientific">Paraburkholderia domus</name>
    <dbReference type="NCBI Taxonomy" id="2793075"/>
    <lineage>
        <taxon>Bacteria</taxon>
        <taxon>Pseudomonadati</taxon>
        <taxon>Pseudomonadota</taxon>
        <taxon>Betaproteobacteria</taxon>
        <taxon>Burkholderiales</taxon>
        <taxon>Burkholderiaceae</taxon>
        <taxon>Paraburkholderia</taxon>
    </lineage>
</organism>
<dbReference type="Proteomes" id="UP000675121">
    <property type="component" value="Unassembled WGS sequence"/>
</dbReference>
<feature type="region of interest" description="Disordered" evidence="1">
    <location>
        <begin position="1"/>
        <end position="33"/>
    </location>
</feature>
<dbReference type="EMBL" id="CAJNAS010000005">
    <property type="protein sequence ID" value="CAE6881659.1"/>
    <property type="molecule type" value="Genomic_DNA"/>
</dbReference>
<protein>
    <submittedName>
        <fullName evidence="2">Uncharacterized protein</fullName>
    </submittedName>
</protein>
<proteinExistence type="predicted"/>
<evidence type="ECO:0000313" key="2">
    <source>
        <dbReference type="EMBL" id="CAE6881659.1"/>
    </source>
</evidence>
<evidence type="ECO:0000313" key="3">
    <source>
        <dbReference type="Proteomes" id="UP000675121"/>
    </source>
</evidence>
<feature type="compositionally biased region" description="Basic and acidic residues" evidence="1">
    <location>
        <begin position="15"/>
        <end position="33"/>
    </location>
</feature>
<accession>A0A9N8MNC4</accession>
<dbReference type="AlphaFoldDB" id="A0A9N8MNC4"/>
<reference evidence="2" key="1">
    <citation type="submission" date="2021-02" db="EMBL/GenBank/DDBJ databases">
        <authorList>
            <person name="Vanwijnsberghe S."/>
        </authorList>
    </citation>
    <scope>NUCLEOTIDE SEQUENCE</scope>
    <source>
        <strain evidence="2">R-70211</strain>
    </source>
</reference>
<sequence>MKVTVYNEDGTTQETTEKPARADDASIHDRAVL</sequence>
<comment type="caution">
    <text evidence="2">The sequence shown here is derived from an EMBL/GenBank/DDBJ whole genome shotgun (WGS) entry which is preliminary data.</text>
</comment>
<evidence type="ECO:0000256" key="1">
    <source>
        <dbReference type="SAM" id="MobiDB-lite"/>
    </source>
</evidence>
<keyword evidence="3" id="KW-1185">Reference proteome</keyword>
<gene>
    <name evidence="2" type="ORF">R70211_02154</name>
</gene>
<name>A0A9N8MNC4_9BURK</name>